<evidence type="ECO:0000313" key="2">
    <source>
        <dbReference type="Proteomes" id="UP000826656"/>
    </source>
</evidence>
<organism evidence="1 2">
    <name type="scientific">Solanum tuberosum</name>
    <name type="common">Potato</name>
    <dbReference type="NCBI Taxonomy" id="4113"/>
    <lineage>
        <taxon>Eukaryota</taxon>
        <taxon>Viridiplantae</taxon>
        <taxon>Streptophyta</taxon>
        <taxon>Embryophyta</taxon>
        <taxon>Tracheophyta</taxon>
        <taxon>Spermatophyta</taxon>
        <taxon>Magnoliopsida</taxon>
        <taxon>eudicotyledons</taxon>
        <taxon>Gunneridae</taxon>
        <taxon>Pentapetalae</taxon>
        <taxon>asterids</taxon>
        <taxon>lamiids</taxon>
        <taxon>Solanales</taxon>
        <taxon>Solanaceae</taxon>
        <taxon>Solanoideae</taxon>
        <taxon>Solaneae</taxon>
        <taxon>Solanum</taxon>
    </lineage>
</organism>
<dbReference type="Proteomes" id="UP000826656">
    <property type="component" value="Unassembled WGS sequence"/>
</dbReference>
<name>A0ABQ7V118_SOLTU</name>
<accession>A0ABQ7V118</accession>
<gene>
    <name evidence="1" type="ORF">KY290_021245</name>
</gene>
<evidence type="ECO:0000313" key="1">
    <source>
        <dbReference type="EMBL" id="KAH0757752.1"/>
    </source>
</evidence>
<keyword evidence="2" id="KW-1185">Reference proteome</keyword>
<dbReference type="EMBL" id="JAIVGD010000015">
    <property type="protein sequence ID" value="KAH0757752.1"/>
    <property type="molecule type" value="Genomic_DNA"/>
</dbReference>
<proteinExistence type="predicted"/>
<comment type="caution">
    <text evidence="1">The sequence shown here is derived from an EMBL/GenBank/DDBJ whole genome shotgun (WGS) entry which is preliminary data.</text>
</comment>
<protein>
    <submittedName>
        <fullName evidence="1">Uncharacterized protein</fullName>
    </submittedName>
</protein>
<sequence length="66" mass="7632">MTHVSIGLGMYVGKTVQLYNYELVGSKRVQDAWVLARKLECTRLTCGQSRRQDKAVCWLDKARLWT</sequence>
<reference evidence="1 2" key="1">
    <citation type="journal article" date="2021" name="bioRxiv">
        <title>Chromosome-scale and haplotype-resolved genome assembly of a tetraploid potato cultivar.</title>
        <authorList>
            <person name="Sun H."/>
            <person name="Jiao W.-B."/>
            <person name="Krause K."/>
            <person name="Campoy J.A."/>
            <person name="Goel M."/>
            <person name="Folz-Donahue K."/>
            <person name="Kukat C."/>
            <person name="Huettel B."/>
            <person name="Schneeberger K."/>
        </authorList>
    </citation>
    <scope>NUCLEOTIDE SEQUENCE [LARGE SCALE GENOMIC DNA]</scope>
    <source>
        <strain evidence="1">SolTubOtavaFocal</strain>
        <tissue evidence="1">Leaves</tissue>
    </source>
</reference>